<organism evidence="1 2">
    <name type="scientific">Lysobacter arenosi</name>
    <dbReference type="NCBI Taxonomy" id="2795387"/>
    <lineage>
        <taxon>Bacteria</taxon>
        <taxon>Pseudomonadati</taxon>
        <taxon>Pseudomonadota</taxon>
        <taxon>Gammaproteobacteria</taxon>
        <taxon>Lysobacterales</taxon>
        <taxon>Lysobacteraceae</taxon>
        <taxon>Lysobacter</taxon>
    </lineage>
</organism>
<dbReference type="Gene3D" id="1.10.510.10">
    <property type="entry name" value="Transferase(Phosphotransferase) domain 1"/>
    <property type="match status" value="1"/>
</dbReference>
<protein>
    <submittedName>
        <fullName evidence="1">Kinase</fullName>
    </submittedName>
</protein>
<dbReference type="GO" id="GO:0016301">
    <property type="term" value="F:kinase activity"/>
    <property type="evidence" value="ECO:0007669"/>
    <property type="project" value="UniProtKB-KW"/>
</dbReference>
<dbReference type="PANTHER" id="PTHR37171:SF1">
    <property type="entry name" value="SERINE_THREONINE-PROTEIN KINASE YRZF-RELATED"/>
    <property type="match status" value="1"/>
</dbReference>
<dbReference type="RefSeq" id="WP_200608366.1">
    <property type="nucleotide sequence ID" value="NZ_CP071517.1"/>
</dbReference>
<name>A0ABX7RAS6_9GAMM</name>
<dbReference type="InterPro" id="IPR011009">
    <property type="entry name" value="Kinase-like_dom_sf"/>
</dbReference>
<accession>A0ABX7RAS6</accession>
<proteinExistence type="predicted"/>
<sequence>MNLLKPPAPQVRPVPRPSRMLKHGERLLEPNVYVADLGGRLAVIKDYSRYRWTLLAPFARILVRREARVLRLLRGWRHAPALLGTIGGLALGMELVQGEPLDSDTLQAAGTQLFQQLRGAVASLHAAGITHNDLHASNILVCGTTPVLIDYASALRTPRWLRSLPLVRQLRRSDLANVFKMQQRLTGEGPTPQQAAALAEPTWVRALRDGWRRLYRVIKR</sequence>
<dbReference type="PANTHER" id="PTHR37171">
    <property type="entry name" value="SERINE/THREONINE-PROTEIN KINASE YRZF-RELATED"/>
    <property type="match status" value="1"/>
</dbReference>
<dbReference type="SUPFAM" id="SSF56112">
    <property type="entry name" value="Protein kinase-like (PK-like)"/>
    <property type="match status" value="1"/>
</dbReference>
<dbReference type="InterPro" id="IPR052396">
    <property type="entry name" value="Meiotic_Drive_Suppr_Kinase"/>
</dbReference>
<dbReference type="Proteomes" id="UP000663400">
    <property type="component" value="Chromosome"/>
</dbReference>
<evidence type="ECO:0000313" key="1">
    <source>
        <dbReference type="EMBL" id="QSX74464.1"/>
    </source>
</evidence>
<evidence type="ECO:0000313" key="2">
    <source>
        <dbReference type="Proteomes" id="UP000663400"/>
    </source>
</evidence>
<dbReference type="EMBL" id="CP071517">
    <property type="protein sequence ID" value="QSX74464.1"/>
    <property type="molecule type" value="Genomic_DNA"/>
</dbReference>
<reference evidence="1 2" key="1">
    <citation type="submission" date="2021-02" db="EMBL/GenBank/DDBJ databases">
        <title>Lysobacter arenosi sp. nov., isolated from soil of gangwondo yeongwol, south Korea.</title>
        <authorList>
            <person name="Kim K.R."/>
            <person name="Kim K.H."/>
            <person name="Jeon C.O."/>
        </authorList>
    </citation>
    <scope>NUCLEOTIDE SEQUENCE [LARGE SCALE GENOMIC DNA]</scope>
    <source>
        <strain evidence="1 2">R7</strain>
    </source>
</reference>
<keyword evidence="1" id="KW-0808">Transferase</keyword>
<gene>
    <name evidence="1" type="ORF">HIV01_014935</name>
</gene>
<keyword evidence="1" id="KW-0418">Kinase</keyword>
<keyword evidence="2" id="KW-1185">Reference proteome</keyword>